<reference evidence="13" key="1">
    <citation type="submission" date="2020-01" db="EMBL/GenBank/DDBJ databases">
        <authorList>
            <consortium name="DOE Joint Genome Institute"/>
            <person name="Haridas S."/>
            <person name="Albert R."/>
            <person name="Binder M."/>
            <person name="Bloem J."/>
            <person name="Labutti K."/>
            <person name="Salamov A."/>
            <person name="Andreopoulos B."/>
            <person name="Baker S.E."/>
            <person name="Barry K."/>
            <person name="Bills G."/>
            <person name="Bluhm B.H."/>
            <person name="Cannon C."/>
            <person name="Castanera R."/>
            <person name="Culley D.E."/>
            <person name="Daum C."/>
            <person name="Ezra D."/>
            <person name="Gonzalez J.B."/>
            <person name="Henrissat B."/>
            <person name="Kuo A."/>
            <person name="Liang C."/>
            <person name="Lipzen A."/>
            <person name="Lutzoni F."/>
            <person name="Magnuson J."/>
            <person name="Mondo S."/>
            <person name="Nolan M."/>
            <person name="Ohm R."/>
            <person name="Pangilinan J."/>
            <person name="Park H.-J."/>
            <person name="Ramirez L."/>
            <person name="Alfaro M."/>
            <person name="Sun H."/>
            <person name="Tritt A."/>
            <person name="Yoshinaga Y."/>
            <person name="Zwiers L.-H."/>
            <person name="Turgeon B.G."/>
            <person name="Goodwin S.B."/>
            <person name="Spatafora J.W."/>
            <person name="Crous P.W."/>
            <person name="Grigoriev I.V."/>
        </authorList>
    </citation>
    <scope>NUCLEOTIDE SEQUENCE</scope>
    <source>
        <strain evidence="13">CBS 394.84</strain>
    </source>
</reference>
<keyword evidence="14" id="KW-1185">Reference proteome</keyword>
<dbReference type="InterPro" id="IPR021384">
    <property type="entry name" value="Mediator_Med21"/>
</dbReference>
<dbReference type="PANTHER" id="PTHR13381">
    <property type="entry name" value="RNA POLYMERASE II HOLOENZYME COMPONENT SRB7"/>
    <property type="match status" value="1"/>
</dbReference>
<organism evidence="13 14">
    <name type="scientific">Cucurbitaria berberidis CBS 394.84</name>
    <dbReference type="NCBI Taxonomy" id="1168544"/>
    <lineage>
        <taxon>Eukaryota</taxon>
        <taxon>Fungi</taxon>
        <taxon>Dikarya</taxon>
        <taxon>Ascomycota</taxon>
        <taxon>Pezizomycotina</taxon>
        <taxon>Dothideomycetes</taxon>
        <taxon>Pleosporomycetidae</taxon>
        <taxon>Pleosporales</taxon>
        <taxon>Pleosporineae</taxon>
        <taxon>Cucurbitariaceae</taxon>
        <taxon>Cucurbitaria</taxon>
    </lineage>
</organism>
<dbReference type="AlphaFoldDB" id="A0A9P4GRR9"/>
<dbReference type="EMBL" id="ML976614">
    <property type="protein sequence ID" value="KAF1850622.1"/>
    <property type="molecule type" value="Genomic_DNA"/>
</dbReference>
<evidence type="ECO:0000313" key="13">
    <source>
        <dbReference type="EMBL" id="KAF1850622.1"/>
    </source>
</evidence>
<dbReference type="Gene3D" id="6.10.280.10">
    <property type="entry name" value="Mediator complex, subunit Med21"/>
    <property type="match status" value="1"/>
</dbReference>
<keyword evidence="11" id="KW-0175">Coiled coil</keyword>
<dbReference type="InterPro" id="IPR037212">
    <property type="entry name" value="Med7/Med21-like"/>
</dbReference>
<feature type="compositionally biased region" description="Polar residues" evidence="12">
    <location>
        <begin position="53"/>
        <end position="63"/>
    </location>
</feature>
<evidence type="ECO:0000256" key="10">
    <source>
        <dbReference type="RuleBase" id="RU366036"/>
    </source>
</evidence>
<comment type="similarity">
    <text evidence="2 10">Belongs to the Mediator complex subunit 21 family.</text>
</comment>
<evidence type="ECO:0000256" key="7">
    <source>
        <dbReference type="ARBA" id="ARBA00023163"/>
    </source>
</evidence>
<keyword evidence="5 10" id="KW-0805">Transcription regulation</keyword>
<proteinExistence type="inferred from homology"/>
<comment type="subunit">
    <text evidence="3 10">Component of the Mediator complex.</text>
</comment>
<dbReference type="GO" id="GO:0006357">
    <property type="term" value="P:regulation of transcription by RNA polymerase II"/>
    <property type="evidence" value="ECO:0007669"/>
    <property type="project" value="TreeGrafter"/>
</dbReference>
<feature type="region of interest" description="Disordered" evidence="12">
    <location>
        <begin position="27"/>
        <end position="84"/>
    </location>
</feature>
<dbReference type="Proteomes" id="UP000800039">
    <property type="component" value="Unassembled WGS sequence"/>
</dbReference>
<evidence type="ECO:0000313" key="14">
    <source>
        <dbReference type="Proteomes" id="UP000800039"/>
    </source>
</evidence>
<evidence type="ECO:0000256" key="12">
    <source>
        <dbReference type="SAM" id="MobiDB-lite"/>
    </source>
</evidence>
<dbReference type="SUPFAM" id="SSF140718">
    <property type="entry name" value="Mediator hinge subcomplex-like"/>
    <property type="match status" value="1"/>
</dbReference>
<keyword evidence="8 10" id="KW-0539">Nucleus</keyword>
<gene>
    <name evidence="13" type="ORF">K460DRAFT_400671</name>
</gene>
<keyword evidence="7 10" id="KW-0804">Transcription</keyword>
<comment type="caution">
    <text evidence="13">The sequence shown here is derived from an EMBL/GenBank/DDBJ whole genome shotgun (WGS) entry which is preliminary data.</text>
</comment>
<evidence type="ECO:0000256" key="2">
    <source>
        <dbReference type="ARBA" id="ARBA00005770"/>
    </source>
</evidence>
<accession>A0A9P4GRR9</accession>
<comment type="subcellular location">
    <subcellularLocation>
        <location evidence="1 10">Nucleus</location>
    </subcellularLocation>
</comment>
<keyword evidence="6 10" id="KW-0010">Activator</keyword>
<evidence type="ECO:0000256" key="3">
    <source>
        <dbReference type="ARBA" id="ARBA00011837"/>
    </source>
</evidence>
<protein>
    <recommendedName>
        <fullName evidence="4 10">Mediator of RNA polymerase II transcription subunit 21</fullName>
    </recommendedName>
</protein>
<evidence type="ECO:0000256" key="6">
    <source>
        <dbReference type="ARBA" id="ARBA00023159"/>
    </source>
</evidence>
<sequence>MGDILTQMQDELDLLLDMMYDDLKYIRDNAPPSVPPGQQRLDSFAELEARTAAENSQNSTHPSQHAQAPPAETPAPPSQEQFQADIKTRAKDIVVKTSQIEHLIASLPGLKSSEKEQVERMKELERQLEDLEGERIQAVKEKELLLSIVEEKIMGVGRMS</sequence>
<evidence type="ECO:0000256" key="5">
    <source>
        <dbReference type="ARBA" id="ARBA00023015"/>
    </source>
</evidence>
<evidence type="ECO:0000256" key="1">
    <source>
        <dbReference type="ARBA" id="ARBA00004123"/>
    </source>
</evidence>
<dbReference type="GO" id="GO:0003712">
    <property type="term" value="F:transcription coregulator activity"/>
    <property type="evidence" value="ECO:0007669"/>
    <property type="project" value="TreeGrafter"/>
</dbReference>
<dbReference type="PANTHER" id="PTHR13381:SF0">
    <property type="entry name" value="MEDIATOR OF RNA POLYMERASE II TRANSCRIPTION SUBUNIT 21"/>
    <property type="match status" value="1"/>
</dbReference>
<feature type="coiled-coil region" evidence="11">
    <location>
        <begin position="111"/>
        <end position="141"/>
    </location>
</feature>
<evidence type="ECO:0000256" key="8">
    <source>
        <dbReference type="ARBA" id="ARBA00023242"/>
    </source>
</evidence>
<dbReference type="Pfam" id="PF11221">
    <property type="entry name" value="Med21"/>
    <property type="match status" value="1"/>
</dbReference>
<evidence type="ECO:0000256" key="9">
    <source>
        <dbReference type="ARBA" id="ARBA00025687"/>
    </source>
</evidence>
<dbReference type="RefSeq" id="XP_040793185.1">
    <property type="nucleotide sequence ID" value="XM_040936346.1"/>
</dbReference>
<comment type="function">
    <text evidence="9 10">Component of the Mediator complex, a coactivator involved in the regulated transcription of nearly all RNA polymerase II-dependent genes. Mediator functions as a bridge to convey information from gene-specific regulatory proteins to the basal RNA polymerase II transcription machinery. Mediator is recruited to promoters by direct interactions with regulatory proteins and serves as a scaffold for the assembly of a functional preinitiation complex with RNA polymerase II and the general transcription factors.</text>
</comment>
<name>A0A9P4GRR9_9PLEO</name>
<dbReference type="GO" id="GO:0016592">
    <property type="term" value="C:mediator complex"/>
    <property type="evidence" value="ECO:0007669"/>
    <property type="project" value="UniProtKB-UniRule"/>
</dbReference>
<evidence type="ECO:0000256" key="11">
    <source>
        <dbReference type="SAM" id="Coils"/>
    </source>
</evidence>
<dbReference type="GeneID" id="63853596"/>
<dbReference type="OrthoDB" id="526653at2759"/>
<evidence type="ECO:0000256" key="4">
    <source>
        <dbReference type="ARBA" id="ARBA00019691"/>
    </source>
</evidence>